<dbReference type="GO" id="GO:0006426">
    <property type="term" value="P:glycyl-tRNA aminoacylation"/>
    <property type="evidence" value="ECO:0007669"/>
    <property type="project" value="UniProtKB-UniRule"/>
</dbReference>
<evidence type="ECO:0000256" key="5">
    <source>
        <dbReference type="ARBA" id="ARBA00022917"/>
    </source>
</evidence>
<dbReference type="InterPro" id="IPR006194">
    <property type="entry name" value="Gly-tRNA-synth_heterodimer"/>
</dbReference>
<keyword evidence="8" id="KW-0963">Cytoplasm</keyword>
<evidence type="ECO:0000256" key="1">
    <source>
        <dbReference type="ARBA" id="ARBA00008226"/>
    </source>
</evidence>
<evidence type="ECO:0000256" key="4">
    <source>
        <dbReference type="ARBA" id="ARBA00022840"/>
    </source>
</evidence>
<dbReference type="Pfam" id="PF02092">
    <property type="entry name" value="tRNA_synt_2f"/>
    <property type="match status" value="1"/>
</dbReference>
<accession>A0A0E3UU82</accession>
<dbReference type="RefSeq" id="WP_046329098.1">
    <property type="nucleotide sequence ID" value="NZ_CP011280.1"/>
</dbReference>
<dbReference type="GO" id="GO:0005829">
    <property type="term" value="C:cytosol"/>
    <property type="evidence" value="ECO:0007669"/>
    <property type="project" value="TreeGrafter"/>
</dbReference>
<evidence type="ECO:0000256" key="6">
    <source>
        <dbReference type="ARBA" id="ARBA00023146"/>
    </source>
</evidence>
<dbReference type="PRINTS" id="PR01045">
    <property type="entry name" value="TRNASYNTHGB"/>
</dbReference>
<dbReference type="OrthoDB" id="9775440at2"/>
<dbReference type="NCBIfam" id="TIGR00211">
    <property type="entry name" value="glyS"/>
    <property type="match status" value="1"/>
</dbReference>
<keyword evidence="6 8" id="KW-0030">Aminoacyl-tRNA synthetase</keyword>
<dbReference type="HOGENOM" id="CLU_007220_2_2_0"/>
<dbReference type="GO" id="GO:0005524">
    <property type="term" value="F:ATP binding"/>
    <property type="evidence" value="ECO:0007669"/>
    <property type="project" value="UniProtKB-UniRule"/>
</dbReference>
<evidence type="ECO:0000313" key="9">
    <source>
        <dbReference type="EMBL" id="AKC95994.1"/>
    </source>
</evidence>
<proteinExistence type="inferred from homology"/>
<reference evidence="9" key="1">
    <citation type="journal article" date="2012" name="BMC Genomics">
        <title>Genomic sequence analysis and characterization of Sneathia amnii sp. nov.</title>
        <authorList>
            <consortium name="Vaginal Microbiome Consortium (additional members)"/>
            <person name="Harwich M.D.Jr."/>
            <person name="Serrano M.G."/>
            <person name="Fettweis J.M."/>
            <person name="Alves J.M."/>
            <person name="Reimers M.A."/>
            <person name="Buck G.A."/>
            <person name="Jefferson K.K."/>
        </authorList>
    </citation>
    <scope>NUCLEOTIDE SEQUENCE [LARGE SCALE GENOMIC DNA]</scope>
    <source>
        <strain evidence="9">SN35</strain>
    </source>
</reference>
<gene>
    <name evidence="8" type="primary">glyS</name>
    <name evidence="9" type="ORF">VC03_05845</name>
</gene>
<keyword evidence="2 8" id="KW-0436">Ligase</keyword>
<evidence type="ECO:0000256" key="8">
    <source>
        <dbReference type="HAMAP-Rule" id="MF_00255"/>
    </source>
</evidence>
<dbReference type="EC" id="6.1.1.14" evidence="8"/>
<keyword evidence="4 8" id="KW-0067">ATP-binding</keyword>
<keyword evidence="5 8" id="KW-0648">Protein biosynthesis</keyword>
<dbReference type="PATRIC" id="fig|1069640.6.peg.1160"/>
<dbReference type="PROSITE" id="PS50861">
    <property type="entry name" value="AA_TRNA_LIGASE_II_GLYAB"/>
    <property type="match status" value="1"/>
</dbReference>
<dbReference type="PANTHER" id="PTHR30075:SF2">
    <property type="entry name" value="GLYCINE--TRNA LIGASE, CHLOROPLASTIC_MITOCHONDRIAL 2"/>
    <property type="match status" value="1"/>
</dbReference>
<dbReference type="Proteomes" id="UP000033103">
    <property type="component" value="Chromosome"/>
</dbReference>
<comment type="catalytic activity">
    <reaction evidence="7 8">
        <text>tRNA(Gly) + glycine + ATP = glycyl-tRNA(Gly) + AMP + diphosphate</text>
        <dbReference type="Rhea" id="RHEA:16013"/>
        <dbReference type="Rhea" id="RHEA-COMP:9664"/>
        <dbReference type="Rhea" id="RHEA-COMP:9683"/>
        <dbReference type="ChEBI" id="CHEBI:30616"/>
        <dbReference type="ChEBI" id="CHEBI:33019"/>
        <dbReference type="ChEBI" id="CHEBI:57305"/>
        <dbReference type="ChEBI" id="CHEBI:78442"/>
        <dbReference type="ChEBI" id="CHEBI:78522"/>
        <dbReference type="ChEBI" id="CHEBI:456215"/>
        <dbReference type="EC" id="6.1.1.14"/>
    </reaction>
</comment>
<dbReference type="SUPFAM" id="SSF109604">
    <property type="entry name" value="HD-domain/PDEase-like"/>
    <property type="match status" value="1"/>
</dbReference>
<dbReference type="PANTHER" id="PTHR30075">
    <property type="entry name" value="GLYCYL-TRNA SYNTHETASE"/>
    <property type="match status" value="1"/>
</dbReference>
<comment type="subcellular location">
    <subcellularLocation>
        <location evidence="8">Cytoplasm</location>
    </subcellularLocation>
</comment>
<dbReference type="EMBL" id="CP011280">
    <property type="protein sequence ID" value="AKC95994.1"/>
    <property type="molecule type" value="Genomic_DNA"/>
</dbReference>
<name>A0A0E3UU82_9FUSO</name>
<evidence type="ECO:0000256" key="2">
    <source>
        <dbReference type="ARBA" id="ARBA00022598"/>
    </source>
</evidence>
<protein>
    <recommendedName>
        <fullName evidence="8">Glycine--tRNA ligase beta subunit</fullName>
        <ecNumber evidence="8">6.1.1.14</ecNumber>
    </recommendedName>
    <alternativeName>
        <fullName evidence="8">Glycyl-tRNA synthetase beta subunit</fullName>
        <shortName evidence="8">GlyRS</shortName>
    </alternativeName>
</protein>
<reference evidence="9" key="2">
    <citation type="submission" date="2015-04" db="EMBL/GenBank/DDBJ databases">
        <authorList>
            <consortium name="Vaginal Microbiome Consortium"/>
            <person name="Harwich M.D.Jr."/>
            <person name="Serrano M.G."/>
            <person name="Fettweis J.M."/>
            <person name="Alves J.M.P."/>
            <person name="Reimers M.A."/>
            <person name="Buck G.A."/>
            <person name="Jefferson K.K."/>
        </authorList>
    </citation>
    <scope>NUCLEOTIDE SEQUENCE</scope>
    <source>
        <strain evidence="9">SN35</strain>
    </source>
</reference>
<keyword evidence="3 8" id="KW-0547">Nucleotide-binding</keyword>
<dbReference type="HAMAP" id="MF_00255">
    <property type="entry name" value="Gly_tRNA_synth_beta"/>
    <property type="match status" value="1"/>
</dbReference>
<organism evidence="9 10">
    <name type="scientific">Sneathia vaginalis</name>
    <dbReference type="NCBI Taxonomy" id="187101"/>
    <lineage>
        <taxon>Bacteria</taxon>
        <taxon>Fusobacteriati</taxon>
        <taxon>Fusobacteriota</taxon>
        <taxon>Fusobacteriia</taxon>
        <taxon>Fusobacteriales</taxon>
        <taxon>Leptotrichiaceae</taxon>
        <taxon>Sneathia</taxon>
    </lineage>
</organism>
<keyword evidence="10" id="KW-1185">Reference proteome</keyword>
<dbReference type="AlphaFoldDB" id="A0A0E3UU82"/>
<dbReference type="InterPro" id="IPR015944">
    <property type="entry name" value="Gly-tRNA-synth_bsu"/>
</dbReference>
<dbReference type="STRING" id="187101.VC03_05845"/>
<evidence type="ECO:0000313" key="10">
    <source>
        <dbReference type="Proteomes" id="UP000033103"/>
    </source>
</evidence>
<dbReference type="GO" id="GO:0004820">
    <property type="term" value="F:glycine-tRNA ligase activity"/>
    <property type="evidence" value="ECO:0007669"/>
    <property type="project" value="UniProtKB-UniRule"/>
</dbReference>
<comment type="subunit">
    <text evidence="8">Tetramer of two alpha and two beta subunits.</text>
</comment>
<dbReference type="KEGG" id="sns:VC03_05845"/>
<comment type="similarity">
    <text evidence="1 8">Belongs to the class-II aminoacyl-tRNA synthetase family.</text>
</comment>
<sequence length="665" mass="76628">MKFLFELGVEELPSRYVDISEKALKKEVEKELKENRIHYESIESFSTPRRLALRINGMDEMQQDLNEEKIGPSTSVALKDKKPTKALLGFLSSNNLGENDYSIVNTPKGEYIKIKKYIKGKKTEEILKDILDKALKSLEFEKTMKWGSNTFRFVRPIKWIVALIDNKVLDFTFEGVKSGNITRGMRIFKSQEIQIDDIDSYEKLLEENYVIVSHDKRKQMIIDQIHTNCDTEEKKTQIDEKLLKEVVNLVEYPYAIMGSFDKSYLVLPEDLITITMKTHQRYFPVRFADGKLANNFVVIRNAPMYSESVKLGNEKVIIPRLADSKFFFDEDLKHKLSDNVEKLKNVMFQKDMGTIYEKMQRSTEIAKFLNADSDTLRTIYLAKADLVSNVINEKEFTELQGMMGGIYAEKTGENEVVSKAIPEHYMPRFQGDKLPGTIQGAIASIADKLDTSIGAFCVGLKPTGSKDPYAIRRATQGICLVALDKKLDVDYLQLIDKAYNIFKGNKEVKYAKALEEYKTYFKQRLENVLSDMYDRDLVSYVINNETNFKNLLVKLDKLKTLENTDKFTDLINVLKRVKNILKDVKTTEINSDLIREKEEKALLEVLLTLKDKDFSSTIDILLENKDVINNFFNNIKINVEDVEMKNNRLALLNNILKTTGNIIEI</sequence>
<evidence type="ECO:0000256" key="3">
    <source>
        <dbReference type="ARBA" id="ARBA00022741"/>
    </source>
</evidence>
<evidence type="ECO:0000256" key="7">
    <source>
        <dbReference type="ARBA" id="ARBA00047937"/>
    </source>
</evidence>